<dbReference type="Gene3D" id="3.40.50.150">
    <property type="entry name" value="Vaccinia Virus protein VP39"/>
    <property type="match status" value="1"/>
</dbReference>
<feature type="compositionally biased region" description="Basic and acidic residues" evidence="1">
    <location>
        <begin position="150"/>
        <end position="163"/>
    </location>
</feature>
<dbReference type="CDD" id="cd02440">
    <property type="entry name" value="AdoMet_MTases"/>
    <property type="match status" value="1"/>
</dbReference>
<dbReference type="STRING" id="1745343.A0A2J6PMG3"/>
<dbReference type="OrthoDB" id="8300214at2759"/>
<name>A0A2J6PMG3_9HELO</name>
<dbReference type="SUPFAM" id="SSF53335">
    <property type="entry name" value="S-adenosyl-L-methionine-dependent methyltransferases"/>
    <property type="match status" value="1"/>
</dbReference>
<keyword evidence="3" id="KW-1185">Reference proteome</keyword>
<evidence type="ECO:0008006" key="4">
    <source>
        <dbReference type="Google" id="ProtNLM"/>
    </source>
</evidence>
<feature type="region of interest" description="Disordered" evidence="1">
    <location>
        <begin position="141"/>
        <end position="176"/>
    </location>
</feature>
<proteinExistence type="predicted"/>
<organism evidence="2 3">
    <name type="scientific">Hyaloscypha hepaticicola</name>
    <dbReference type="NCBI Taxonomy" id="2082293"/>
    <lineage>
        <taxon>Eukaryota</taxon>
        <taxon>Fungi</taxon>
        <taxon>Dikarya</taxon>
        <taxon>Ascomycota</taxon>
        <taxon>Pezizomycotina</taxon>
        <taxon>Leotiomycetes</taxon>
        <taxon>Helotiales</taxon>
        <taxon>Hyaloscyphaceae</taxon>
        <taxon>Hyaloscypha</taxon>
    </lineage>
</organism>
<dbReference type="Proteomes" id="UP000235672">
    <property type="component" value="Unassembled WGS sequence"/>
</dbReference>
<accession>A0A2J6PMG3</accession>
<evidence type="ECO:0000313" key="3">
    <source>
        <dbReference type="Proteomes" id="UP000235672"/>
    </source>
</evidence>
<reference evidence="2 3" key="1">
    <citation type="submission" date="2016-05" db="EMBL/GenBank/DDBJ databases">
        <title>A degradative enzymes factory behind the ericoid mycorrhizal symbiosis.</title>
        <authorList>
            <consortium name="DOE Joint Genome Institute"/>
            <person name="Martino E."/>
            <person name="Morin E."/>
            <person name="Grelet G."/>
            <person name="Kuo A."/>
            <person name="Kohler A."/>
            <person name="Daghino S."/>
            <person name="Barry K."/>
            <person name="Choi C."/>
            <person name="Cichocki N."/>
            <person name="Clum A."/>
            <person name="Copeland A."/>
            <person name="Hainaut M."/>
            <person name="Haridas S."/>
            <person name="Labutti K."/>
            <person name="Lindquist E."/>
            <person name="Lipzen A."/>
            <person name="Khouja H.-R."/>
            <person name="Murat C."/>
            <person name="Ohm R."/>
            <person name="Olson A."/>
            <person name="Spatafora J."/>
            <person name="Veneault-Fourrey C."/>
            <person name="Henrissat B."/>
            <person name="Grigoriev I."/>
            <person name="Martin F."/>
            <person name="Perotto S."/>
        </authorList>
    </citation>
    <scope>NUCLEOTIDE SEQUENCE [LARGE SCALE GENOMIC DNA]</scope>
    <source>
        <strain evidence="2 3">UAMH 7357</strain>
    </source>
</reference>
<gene>
    <name evidence="2" type="ORF">NA56DRAFT_582415</name>
</gene>
<dbReference type="EMBL" id="KZ613515">
    <property type="protein sequence ID" value="PMD15222.1"/>
    <property type="molecule type" value="Genomic_DNA"/>
</dbReference>
<dbReference type="AlphaFoldDB" id="A0A2J6PMG3"/>
<evidence type="ECO:0000256" key="1">
    <source>
        <dbReference type="SAM" id="MobiDB-lite"/>
    </source>
</evidence>
<dbReference type="InterPro" id="IPR029063">
    <property type="entry name" value="SAM-dependent_MTases_sf"/>
</dbReference>
<sequence length="326" mass="35462">MFLQQRPDPTQSSPGLTAQMAHRLQLVSFFGIIPGSRILELGCGQGDTTIALAHAVGPTGHIDAIDPGSPDYGTPPLKDAQAHILSSPLGPRIKFHTAFPVPYLASYTGPPYDYIVLAHSIWYFSAPSVLPEMISALEPHLHPAKPKPKPNPEPKPEADREGGGEGEEEEEGDGNGTRLCIAEWSLTSSSPNSIPHVWTALLRSLLEAKRPTPSSANIRTVLSPSQIVKIVTSSPSSSIPSSPLKLHLIKEVTQRTETKMEDGYWEVSYTLRKREADVKRLLENGVSEREVVQVEAYYGALERSVEGVGGVEKVECMDWWGGVFGV</sequence>
<feature type="compositionally biased region" description="Acidic residues" evidence="1">
    <location>
        <begin position="164"/>
        <end position="173"/>
    </location>
</feature>
<protein>
    <recommendedName>
        <fullName evidence="4">S-adenosyl-L-methionine-dependent methyltransferase</fullName>
    </recommendedName>
</protein>
<evidence type="ECO:0000313" key="2">
    <source>
        <dbReference type="EMBL" id="PMD15222.1"/>
    </source>
</evidence>